<evidence type="ECO:0008006" key="4">
    <source>
        <dbReference type="Google" id="ProtNLM"/>
    </source>
</evidence>
<protein>
    <recommendedName>
        <fullName evidence="4">Integrase</fullName>
    </recommendedName>
</protein>
<dbReference type="GO" id="GO:0015074">
    <property type="term" value="P:DNA integration"/>
    <property type="evidence" value="ECO:0007669"/>
    <property type="project" value="InterPro"/>
</dbReference>
<proteinExistence type="predicted"/>
<keyword evidence="1" id="KW-0233">DNA recombination</keyword>
<dbReference type="Gene3D" id="1.10.443.10">
    <property type="entry name" value="Intergrase catalytic core"/>
    <property type="match status" value="1"/>
</dbReference>
<dbReference type="AlphaFoldDB" id="A0A1R0XSD6"/>
<dbReference type="InterPro" id="IPR013762">
    <property type="entry name" value="Integrase-like_cat_sf"/>
</dbReference>
<comment type="caution">
    <text evidence="2">The sequence shown here is derived from an EMBL/GenBank/DDBJ whole genome shotgun (WGS) entry which is preliminary data.</text>
</comment>
<dbReference type="SUPFAM" id="SSF56349">
    <property type="entry name" value="DNA breaking-rejoining enzymes"/>
    <property type="match status" value="1"/>
</dbReference>
<dbReference type="GO" id="GO:0003677">
    <property type="term" value="F:DNA binding"/>
    <property type="evidence" value="ECO:0007669"/>
    <property type="project" value="InterPro"/>
</dbReference>
<dbReference type="GO" id="GO:0006310">
    <property type="term" value="P:DNA recombination"/>
    <property type="evidence" value="ECO:0007669"/>
    <property type="project" value="UniProtKB-KW"/>
</dbReference>
<dbReference type="OrthoDB" id="2207344at2"/>
<accession>A0A1R0XSD6</accession>
<name>A0A1R0XSD6_9BACL</name>
<reference evidence="2 3" key="1">
    <citation type="submission" date="2016-10" db="EMBL/GenBank/DDBJ databases">
        <title>Paenibacillus species isolates.</title>
        <authorList>
            <person name="Beno S.M."/>
        </authorList>
    </citation>
    <scope>NUCLEOTIDE SEQUENCE [LARGE SCALE GENOMIC DNA]</scope>
    <source>
        <strain evidence="2 3">FSL H7-0710</strain>
    </source>
</reference>
<evidence type="ECO:0000313" key="2">
    <source>
        <dbReference type="EMBL" id="OMD37985.1"/>
    </source>
</evidence>
<evidence type="ECO:0000313" key="3">
    <source>
        <dbReference type="Proteomes" id="UP000187439"/>
    </source>
</evidence>
<gene>
    <name evidence="2" type="ORF">BSK52_20525</name>
</gene>
<dbReference type="RefSeq" id="WP_076120467.1">
    <property type="nucleotide sequence ID" value="NZ_MPTC01000020.1"/>
</dbReference>
<dbReference type="EMBL" id="MPTC01000020">
    <property type="protein sequence ID" value="OMD37985.1"/>
    <property type="molecule type" value="Genomic_DNA"/>
</dbReference>
<evidence type="ECO:0000256" key="1">
    <source>
        <dbReference type="ARBA" id="ARBA00023172"/>
    </source>
</evidence>
<sequence length="550" mass="64427">MELKQVINSSGTLKTILIEDVVFHSDEISKYKDIFDSLKTLGIIEQGEFSDRHWYTFDEIKNVIVPLRFELDVYAELQISLKCFIASQLAMSKAASTVKQTLENLKTIIFETNGIKFDNFNSFSSQLEVTSPGQAYRYSRHLINFLNFHPIKNRDKFLERCYTISRINTKNRDLPELDDIIEFDRIVNDYFRRTPVEDHLTFKPIQIFWIITNIVPLRPSEFTLIKTNCLENKNGNYYIEVPRIKNGEGEGIHYQSIQITDDIYFFIKEFILRQKQLGIESYYLCSLEFHERSYESSWPRKATDGSKSFQDRVTSTQLHGLLKRFYKQVVEGMYNEHTSMQIIPAHTRHFAIINMFLQGYNMLSIARMAGHLDLKTQDNYYSHAKTFAQSHVYNLLRTSMGEKMGQSIPNGIFGWRQTLREKSARFIRYSHDELNDNYRKVTHGYCKSENFPYDCAEDCRVCLPHFIFKPRLDEERQAGTWLESYSKELEQKIDSTLDLMISTSKSLSKLSNPLTEASFSNASRQLQQYMDHKLLVDFKISEGEYNGGEI</sequence>
<dbReference type="Proteomes" id="UP000187439">
    <property type="component" value="Unassembled WGS sequence"/>
</dbReference>
<dbReference type="InterPro" id="IPR011010">
    <property type="entry name" value="DNA_brk_join_enz"/>
</dbReference>
<organism evidence="2 3">
    <name type="scientific">Paenibacillus odorifer</name>
    <dbReference type="NCBI Taxonomy" id="189426"/>
    <lineage>
        <taxon>Bacteria</taxon>
        <taxon>Bacillati</taxon>
        <taxon>Bacillota</taxon>
        <taxon>Bacilli</taxon>
        <taxon>Bacillales</taxon>
        <taxon>Paenibacillaceae</taxon>
        <taxon>Paenibacillus</taxon>
    </lineage>
</organism>